<feature type="compositionally biased region" description="Basic and acidic residues" evidence="9">
    <location>
        <begin position="1499"/>
        <end position="1508"/>
    </location>
</feature>
<keyword evidence="7" id="KW-0206">Cytoskeleton</keyword>
<dbReference type="InterPro" id="IPR001752">
    <property type="entry name" value="Kinesin_motor_dom"/>
</dbReference>
<feature type="compositionally biased region" description="Basic residues" evidence="9">
    <location>
        <begin position="1571"/>
        <end position="1580"/>
    </location>
</feature>
<feature type="compositionally biased region" description="Basic residues" evidence="9">
    <location>
        <begin position="1071"/>
        <end position="1082"/>
    </location>
</feature>
<dbReference type="FunFam" id="3.40.850.10:FF:000147">
    <property type="entry name" value="kinesin-like protein CG14535"/>
    <property type="match status" value="1"/>
</dbReference>
<keyword evidence="2" id="KW-0963">Cytoplasm</keyword>
<dbReference type="Proteomes" id="UP000494256">
    <property type="component" value="Unassembled WGS sequence"/>
</dbReference>
<dbReference type="OrthoDB" id="46529at2759"/>
<proteinExistence type="inferred from homology"/>
<feature type="region of interest" description="Disordered" evidence="9">
    <location>
        <begin position="1065"/>
        <end position="1098"/>
    </location>
</feature>
<comment type="caution">
    <text evidence="11">The sequence shown here is derived from an EMBL/GenBank/DDBJ whole genome shotgun (WGS) entry which is preliminary data.</text>
</comment>
<dbReference type="GO" id="GO:0003777">
    <property type="term" value="F:microtubule motor activity"/>
    <property type="evidence" value="ECO:0007669"/>
    <property type="project" value="InterPro"/>
</dbReference>
<feature type="compositionally biased region" description="Basic and acidic residues" evidence="9">
    <location>
        <begin position="1518"/>
        <end position="1527"/>
    </location>
</feature>
<dbReference type="Pfam" id="PF13843">
    <property type="entry name" value="DDE_Tnp_1_7"/>
    <property type="match status" value="2"/>
</dbReference>
<evidence type="ECO:0000256" key="8">
    <source>
        <dbReference type="PROSITE-ProRule" id="PRU00283"/>
    </source>
</evidence>
<feature type="region of interest" description="Disordered" evidence="9">
    <location>
        <begin position="1450"/>
        <end position="1580"/>
    </location>
</feature>
<feature type="compositionally biased region" description="Basic residues" evidence="9">
    <location>
        <begin position="123"/>
        <end position="136"/>
    </location>
</feature>
<feature type="region of interest" description="Disordered" evidence="9">
    <location>
        <begin position="25"/>
        <end position="136"/>
    </location>
</feature>
<evidence type="ECO:0000256" key="6">
    <source>
        <dbReference type="ARBA" id="ARBA00023175"/>
    </source>
</evidence>
<keyword evidence="5 8" id="KW-0067">ATP-binding</keyword>
<feature type="compositionally biased region" description="Basic and acidic residues" evidence="9">
    <location>
        <begin position="1083"/>
        <end position="1098"/>
    </location>
</feature>
<dbReference type="InterPro" id="IPR036961">
    <property type="entry name" value="Kinesin_motor_dom_sf"/>
</dbReference>
<dbReference type="PROSITE" id="PS50067">
    <property type="entry name" value="KINESIN_MOTOR_2"/>
    <property type="match status" value="1"/>
</dbReference>
<dbReference type="PRINTS" id="PR00380">
    <property type="entry name" value="KINESINHEAVY"/>
</dbReference>
<reference evidence="11 12" key="1">
    <citation type="submission" date="2020-04" db="EMBL/GenBank/DDBJ databases">
        <authorList>
            <person name="Wallbank WR R."/>
            <person name="Pardo Diaz C."/>
            <person name="Kozak K."/>
            <person name="Martin S."/>
            <person name="Jiggins C."/>
            <person name="Moest M."/>
            <person name="Warren A I."/>
            <person name="Byers J.R.P. K."/>
            <person name="Montejo-Kovacevich G."/>
            <person name="Yen C E."/>
        </authorList>
    </citation>
    <scope>NUCLEOTIDE SEQUENCE [LARGE SCALE GENOMIC DNA]</scope>
</reference>
<evidence type="ECO:0000256" key="3">
    <source>
        <dbReference type="ARBA" id="ARBA00022701"/>
    </source>
</evidence>
<evidence type="ECO:0000256" key="1">
    <source>
        <dbReference type="ARBA" id="ARBA00004245"/>
    </source>
</evidence>
<feature type="region of interest" description="Disordered" evidence="9">
    <location>
        <begin position="816"/>
        <end position="882"/>
    </location>
</feature>
<organism evidence="11 12">
    <name type="scientific">Arctia plantaginis</name>
    <name type="common">Wood tiger moth</name>
    <name type="synonym">Phalaena plantaginis</name>
    <dbReference type="NCBI Taxonomy" id="874455"/>
    <lineage>
        <taxon>Eukaryota</taxon>
        <taxon>Metazoa</taxon>
        <taxon>Ecdysozoa</taxon>
        <taxon>Arthropoda</taxon>
        <taxon>Hexapoda</taxon>
        <taxon>Insecta</taxon>
        <taxon>Pterygota</taxon>
        <taxon>Neoptera</taxon>
        <taxon>Endopterygota</taxon>
        <taxon>Lepidoptera</taxon>
        <taxon>Glossata</taxon>
        <taxon>Ditrysia</taxon>
        <taxon>Noctuoidea</taxon>
        <taxon>Erebidae</taxon>
        <taxon>Arctiinae</taxon>
        <taxon>Arctia</taxon>
    </lineage>
</organism>
<dbReference type="InterPro" id="IPR027417">
    <property type="entry name" value="P-loop_NTPase"/>
</dbReference>
<accession>A0A8S1AEJ7</accession>
<feature type="region of interest" description="Disordered" evidence="9">
    <location>
        <begin position="1134"/>
        <end position="1187"/>
    </location>
</feature>
<keyword evidence="4 8" id="KW-0547">Nucleotide-binding</keyword>
<evidence type="ECO:0000256" key="5">
    <source>
        <dbReference type="ARBA" id="ARBA00022840"/>
    </source>
</evidence>
<feature type="compositionally biased region" description="Polar residues" evidence="9">
    <location>
        <begin position="928"/>
        <end position="949"/>
    </location>
</feature>
<dbReference type="GO" id="GO:0008017">
    <property type="term" value="F:microtubule binding"/>
    <property type="evidence" value="ECO:0007669"/>
    <property type="project" value="InterPro"/>
</dbReference>
<feature type="compositionally biased region" description="Low complexity" evidence="9">
    <location>
        <begin position="1489"/>
        <end position="1498"/>
    </location>
</feature>
<dbReference type="PANTHER" id="PTHR21608:SF7">
    <property type="entry name" value="KINESIN-LIKE PROTEIN CG14535"/>
    <property type="match status" value="1"/>
</dbReference>
<dbReference type="GO" id="GO:0007018">
    <property type="term" value="P:microtubule-based movement"/>
    <property type="evidence" value="ECO:0007669"/>
    <property type="project" value="InterPro"/>
</dbReference>
<dbReference type="SMART" id="SM00129">
    <property type="entry name" value="KISc"/>
    <property type="match status" value="1"/>
</dbReference>
<protein>
    <recommendedName>
        <fullName evidence="10">Kinesin motor domain-containing protein</fullName>
    </recommendedName>
</protein>
<dbReference type="InterPro" id="IPR029526">
    <property type="entry name" value="PGBD"/>
</dbReference>
<dbReference type="Gene3D" id="3.40.850.10">
    <property type="entry name" value="Kinesin motor domain"/>
    <property type="match status" value="1"/>
</dbReference>
<evidence type="ECO:0000259" key="10">
    <source>
        <dbReference type="PROSITE" id="PS50067"/>
    </source>
</evidence>
<name>A0A8S1AEJ7_ARCPL</name>
<dbReference type="EMBL" id="CADEBD010000337">
    <property type="protein sequence ID" value="CAB3247426.1"/>
    <property type="molecule type" value="Genomic_DNA"/>
</dbReference>
<evidence type="ECO:0000256" key="7">
    <source>
        <dbReference type="ARBA" id="ARBA00023212"/>
    </source>
</evidence>
<feature type="compositionally biased region" description="Basic and acidic residues" evidence="9">
    <location>
        <begin position="1455"/>
        <end position="1471"/>
    </location>
</feature>
<feature type="compositionally biased region" description="Acidic residues" evidence="9">
    <location>
        <begin position="73"/>
        <end position="90"/>
    </location>
</feature>
<dbReference type="InterPro" id="IPR027640">
    <property type="entry name" value="Kinesin-like_fam"/>
</dbReference>
<evidence type="ECO:0000313" key="12">
    <source>
        <dbReference type="Proteomes" id="UP000494256"/>
    </source>
</evidence>
<dbReference type="SUPFAM" id="SSF52540">
    <property type="entry name" value="P-loop containing nucleoside triphosphate hydrolases"/>
    <property type="match status" value="1"/>
</dbReference>
<evidence type="ECO:0000256" key="4">
    <source>
        <dbReference type="ARBA" id="ARBA00022741"/>
    </source>
</evidence>
<feature type="compositionally biased region" description="Polar residues" evidence="9">
    <location>
        <begin position="99"/>
        <end position="114"/>
    </location>
</feature>
<keyword evidence="3" id="KW-0493">Microtubule</keyword>
<feature type="compositionally biased region" description="Polar residues" evidence="9">
    <location>
        <begin position="49"/>
        <end position="63"/>
    </location>
</feature>
<feature type="compositionally biased region" description="Low complexity" evidence="9">
    <location>
        <begin position="1177"/>
        <end position="1187"/>
    </location>
</feature>
<dbReference type="GO" id="GO:0005874">
    <property type="term" value="C:microtubule"/>
    <property type="evidence" value="ECO:0007669"/>
    <property type="project" value="UniProtKB-KW"/>
</dbReference>
<gene>
    <name evidence="11" type="ORF">APLA_LOCUS11896</name>
</gene>
<feature type="compositionally biased region" description="Basic and acidic residues" evidence="9">
    <location>
        <begin position="1540"/>
        <end position="1554"/>
    </location>
</feature>
<sequence length="1611" mass="180625">MSVKPRKMQTFQSCLHERTKKILALIPKERAPSETGDSSDAENELASHSDPSNFSSPAPSIASSLERLNILDSPDEDPPETNIQTDDDLDQTPLTPILQKSQEPNYSNLPSISSFPLLPTPVNRKRRLRGPSVVTKKRPKRIQKFSLTYKWKQCNFLYRAQIEDSVETENPPEICSPFSYFSMFFSENVMANVVQETNAYSVQNTGRSINLTEDEFRDFLAIHILMGIVSLPSYLDYWSKKYRYDKIASIMPLKKYETIRQTLHFADNNFENSDRSNRLRGAENKLVSEKALKKKHRGAFSQTVCNKNKLSVVRWHDNKAATLISSYTDAEPVHRIKRYCKFAKRKVDVDYPNIVKEYNKNMGGVDLSDMLIALYRTPFRSKRWYMAIFAQMIDICVNNAWILYRKHKGSDSKYMRLKDFRYEIYRGLISTNRSAKYQKTEESTIKHVCKPRPADSSRYDGVAHFPSVKEEGRCMYCNKKTTVKVMLRVGASGEGPFTSGTQTFSMDKRKKQVSLCETAPSTTAPEDRKVGVAAPKMFAFDAIFSQDDSQTEICSSALTDVIHAVINGTDGCLFCFGHAGLGKSYTMLGRPDSTTALGAIPCAITWLFRGIAEQRHKCGTRFSVRVSAVELCTNTNQIRDLLAPYQNDTEQSPGVYLRDDPLFGTHLQNQSELRVHSAEKAAFYLDAALATRGTREEGKDSHLLYTLHVYQYSVGGKGAVAGGRSRLHLIDLGNSERGKTNGGIPLSGLGNILLAIFNGQRHLPYRDHNLTHVLKECLGSLTCHTAMIVHVSPNSQNYSDTLTTLQLASRIHRLRRRKVKYSSNNNAGSGGSSGEDASKPSSSEPDPSSSDLSADTVIYVGPLDDATDGEHPPVYIPHINSGDNRCVMSKALRGSAAEQKHKSSLSKVVEEKSPVHKLYASPKASPLKTLQPSHTPKSSPVHSATSKSTPMKKVGGKHITDDVKSNSDEQWIDGPRISKSKLVEARHIIKETQSNKRETWIDGPMQETKVPLKHQAHPQFESVPVQPNPIPLQIGILGSHGNESLGYGYMDNHKKNMIRKWVENQTSQINKSRHSSPSHKTHKDPNSRVLDETESSHRMEPLMKDAIRRLHVEESTIRTGLKAGTKGMVIEEETIGLPDQSTSQKKCSKQSKNDIDEDDDSEELAEIPPALPIMQPSSLSSREVSMESLDSKYKERLRMNDELVSNHSRDIDPHGMSRCPNDDEDEILEIIEIEEPLEPVPMQDCCLQVTEEDIAFCMGFDNSLPEGDQDDDDHPLRILSQENLTVASTFTDTLSLYSEVERQIRNEAYLRQTIGFYTETYSADHGLELNPHESLPSSRSRIDDLMELTELYGSRRMLDNIDVAMTRIAPQFQSLSLSNVRDTEEYGGDGSVYSEPAYRPSDKICNSCQRTMSRPGSAVGECKAYQDRDTHTDCYGPFERYRGNDITDARIASLRHPDGASDPNLREEKRMPGNGAPSFKELKSNLHLEVTPPVVTTEPRTEKNDKGIARVVASSKPDGYDSGHESTPRTGKHSPATTSRRAESGYDSVPRDSDASSLDSYPTRRAAVARAHAKKHTTAKYKQHSDRSFCSWLRNPFTCKYADTDPEISDF</sequence>
<dbReference type="Pfam" id="PF00225">
    <property type="entry name" value="Kinesin"/>
    <property type="match status" value="1"/>
</dbReference>
<evidence type="ECO:0000313" key="11">
    <source>
        <dbReference type="EMBL" id="CAB3247426.1"/>
    </source>
</evidence>
<feature type="compositionally biased region" description="Low complexity" evidence="9">
    <location>
        <begin position="839"/>
        <end position="855"/>
    </location>
</feature>
<evidence type="ECO:0000256" key="9">
    <source>
        <dbReference type="SAM" id="MobiDB-lite"/>
    </source>
</evidence>
<feature type="compositionally biased region" description="Basic and acidic residues" evidence="9">
    <location>
        <begin position="958"/>
        <end position="967"/>
    </location>
</feature>
<keyword evidence="6 8" id="KW-0505">Motor protein</keyword>
<comment type="similarity">
    <text evidence="8">Belongs to the TRAFAC class myosin-kinesin ATPase superfamily. Kinesin family.</text>
</comment>
<feature type="binding site" evidence="8">
    <location>
        <begin position="577"/>
        <end position="584"/>
    </location>
    <ligand>
        <name>ATP</name>
        <dbReference type="ChEBI" id="CHEBI:30616"/>
    </ligand>
</feature>
<evidence type="ECO:0000256" key="2">
    <source>
        <dbReference type="ARBA" id="ARBA00022490"/>
    </source>
</evidence>
<dbReference type="PANTHER" id="PTHR21608">
    <property type="entry name" value="KINESIN-LIKE PROTEIN CG14535"/>
    <property type="match status" value="1"/>
</dbReference>
<feature type="domain" description="Kinesin motor" evidence="10">
    <location>
        <begin position="482"/>
        <end position="814"/>
    </location>
</feature>
<dbReference type="GO" id="GO:0005524">
    <property type="term" value="F:ATP binding"/>
    <property type="evidence" value="ECO:0007669"/>
    <property type="project" value="UniProtKB-UniRule"/>
</dbReference>
<feature type="compositionally biased region" description="Acidic residues" evidence="9">
    <location>
        <begin position="1155"/>
        <end position="1165"/>
    </location>
</feature>
<comment type="subcellular location">
    <subcellularLocation>
        <location evidence="1">Cytoplasm</location>
        <location evidence="1">Cytoskeleton</location>
    </subcellularLocation>
</comment>
<feature type="region of interest" description="Disordered" evidence="9">
    <location>
        <begin position="921"/>
        <end position="972"/>
    </location>
</feature>